<dbReference type="SUPFAM" id="SSF50685">
    <property type="entry name" value="Barwin-like endoglucanases"/>
    <property type="match status" value="1"/>
</dbReference>
<dbReference type="AlphaFoldDB" id="L0FY52"/>
<dbReference type="EC" id="4.2.2.-" evidence="3"/>
<dbReference type="CDD" id="cd22268">
    <property type="entry name" value="DPBB_RlpA-like"/>
    <property type="match status" value="1"/>
</dbReference>
<gene>
    <name evidence="3" type="primary">rlpA</name>
    <name evidence="6" type="ordered locus">Echvi_1708</name>
</gene>
<evidence type="ECO:0000256" key="1">
    <source>
        <dbReference type="ARBA" id="ARBA00023239"/>
    </source>
</evidence>
<organism evidence="6 7">
    <name type="scientific">Echinicola vietnamensis (strain DSM 17526 / LMG 23754 / KMM 6221)</name>
    <dbReference type="NCBI Taxonomy" id="926556"/>
    <lineage>
        <taxon>Bacteria</taxon>
        <taxon>Pseudomonadati</taxon>
        <taxon>Bacteroidota</taxon>
        <taxon>Cytophagia</taxon>
        <taxon>Cytophagales</taxon>
        <taxon>Cyclobacteriaceae</taxon>
        <taxon>Echinicola</taxon>
    </lineage>
</organism>
<dbReference type="EMBL" id="CP003346">
    <property type="protein sequence ID" value="AGA77973.1"/>
    <property type="molecule type" value="Genomic_DNA"/>
</dbReference>
<dbReference type="InterPro" id="IPR012997">
    <property type="entry name" value="RplA"/>
</dbReference>
<dbReference type="InterPro" id="IPR034718">
    <property type="entry name" value="RlpA"/>
</dbReference>
<keyword evidence="7" id="KW-1185">Reference proteome</keyword>
<evidence type="ECO:0000256" key="2">
    <source>
        <dbReference type="ARBA" id="ARBA00023316"/>
    </source>
</evidence>
<evidence type="ECO:0000313" key="7">
    <source>
        <dbReference type="Proteomes" id="UP000010796"/>
    </source>
</evidence>
<dbReference type="Proteomes" id="UP000010796">
    <property type="component" value="Chromosome"/>
</dbReference>
<comment type="function">
    <text evidence="3">Lytic transglycosylase with a strong preference for naked glycan strands that lack stem peptides.</text>
</comment>
<comment type="similarity">
    <text evidence="3 4">Belongs to the RlpA family.</text>
</comment>
<dbReference type="PANTHER" id="PTHR34183:SF1">
    <property type="entry name" value="ENDOLYTIC PEPTIDOGLYCAN TRANSGLYCOSYLASE RLPA"/>
    <property type="match status" value="1"/>
</dbReference>
<reference evidence="7" key="1">
    <citation type="submission" date="2012-02" db="EMBL/GenBank/DDBJ databases">
        <title>The complete genome of Echinicola vietnamensis DSM 17526.</title>
        <authorList>
            <person name="Lucas S."/>
            <person name="Copeland A."/>
            <person name="Lapidus A."/>
            <person name="Glavina del Rio T."/>
            <person name="Dalin E."/>
            <person name="Tice H."/>
            <person name="Bruce D."/>
            <person name="Goodwin L."/>
            <person name="Pitluck S."/>
            <person name="Peters L."/>
            <person name="Ovchinnikova G."/>
            <person name="Teshima H."/>
            <person name="Kyrpides N."/>
            <person name="Mavromatis K."/>
            <person name="Ivanova N."/>
            <person name="Brettin T."/>
            <person name="Detter J.C."/>
            <person name="Han C."/>
            <person name="Larimer F."/>
            <person name="Land M."/>
            <person name="Hauser L."/>
            <person name="Markowitz V."/>
            <person name="Cheng J.-F."/>
            <person name="Hugenholtz P."/>
            <person name="Woyke T."/>
            <person name="Wu D."/>
            <person name="Brambilla E."/>
            <person name="Klenk H.-P."/>
            <person name="Eisen J.A."/>
        </authorList>
    </citation>
    <scope>NUCLEOTIDE SEQUENCE [LARGE SCALE GENOMIC DNA]</scope>
    <source>
        <strain evidence="7">DSM 17526 / LMG 23754 / KMM 6221</strain>
    </source>
</reference>
<accession>L0FY52</accession>
<dbReference type="NCBIfam" id="TIGR00413">
    <property type="entry name" value="rlpA"/>
    <property type="match status" value="1"/>
</dbReference>
<keyword evidence="2 3" id="KW-0961">Cell wall biogenesis/degradation</keyword>
<keyword evidence="1 3" id="KW-0456">Lyase</keyword>
<dbReference type="Pfam" id="PF03330">
    <property type="entry name" value="DPBB_1"/>
    <property type="match status" value="1"/>
</dbReference>
<evidence type="ECO:0000256" key="3">
    <source>
        <dbReference type="HAMAP-Rule" id="MF_02071"/>
    </source>
</evidence>
<name>L0FY52_ECHVK</name>
<evidence type="ECO:0000256" key="4">
    <source>
        <dbReference type="RuleBase" id="RU003495"/>
    </source>
</evidence>
<proteinExistence type="inferred from homology"/>
<dbReference type="PANTHER" id="PTHR34183">
    <property type="entry name" value="ENDOLYTIC PEPTIDOGLYCAN TRANSGLYCOSYLASE RLPA"/>
    <property type="match status" value="1"/>
</dbReference>
<protein>
    <recommendedName>
        <fullName evidence="3">Probable endolytic peptidoglycan transglycosylase RlpA</fullName>
        <ecNumber evidence="3">4.2.2.-</ecNumber>
    </recommendedName>
</protein>
<dbReference type="GO" id="GO:0000270">
    <property type="term" value="P:peptidoglycan metabolic process"/>
    <property type="evidence" value="ECO:0007669"/>
    <property type="project" value="UniProtKB-UniRule"/>
</dbReference>
<dbReference type="HOGENOM" id="CLU_042923_7_2_10"/>
<dbReference type="GO" id="GO:0071555">
    <property type="term" value="P:cell wall organization"/>
    <property type="evidence" value="ECO:0007669"/>
    <property type="project" value="UniProtKB-KW"/>
</dbReference>
<evidence type="ECO:0000313" key="6">
    <source>
        <dbReference type="EMBL" id="AGA77973.1"/>
    </source>
</evidence>
<keyword evidence="6" id="KW-0449">Lipoprotein</keyword>
<dbReference type="STRING" id="926556.Echvi_1708"/>
<dbReference type="InterPro" id="IPR036908">
    <property type="entry name" value="RlpA-like_sf"/>
</dbReference>
<dbReference type="InterPro" id="IPR009009">
    <property type="entry name" value="RlpA-like_DPBB"/>
</dbReference>
<evidence type="ECO:0000259" key="5">
    <source>
        <dbReference type="Pfam" id="PF03330"/>
    </source>
</evidence>
<dbReference type="eggNOG" id="COG0797">
    <property type="taxonomic scope" value="Bacteria"/>
</dbReference>
<feature type="domain" description="RlpA-like protein double-psi beta-barrel" evidence="5">
    <location>
        <begin position="37"/>
        <end position="126"/>
    </location>
</feature>
<dbReference type="HAMAP" id="MF_02071">
    <property type="entry name" value="RlpA"/>
    <property type="match status" value="1"/>
</dbReference>
<dbReference type="KEGG" id="evi:Echvi_1708"/>
<sequence length="181" mass="20137">MLMRKILFLSLLLSVLGFGELLAQPPVLGVDSTLVIEEGIASYYGRFFHNRKTANGEIFDMEGMTAAHKNLPFGTMIRVTNLRNGKDIIVKVNDRLPQNSKRTIDLAKGAARKLGMIQMGLAPVTISVLKPQGMARLMDYYEDDVPGSLRLRLYFEPIAVEKDTTVIFAWPDWAADFDSGG</sequence>
<dbReference type="GO" id="GO:0008932">
    <property type="term" value="F:lytic endotransglycosylase activity"/>
    <property type="evidence" value="ECO:0007669"/>
    <property type="project" value="UniProtKB-UniRule"/>
</dbReference>
<dbReference type="Gene3D" id="2.40.40.10">
    <property type="entry name" value="RlpA-like domain"/>
    <property type="match status" value="1"/>
</dbReference>